<reference evidence="1" key="1">
    <citation type="submission" date="2017-10" db="EMBL/GenBank/DDBJ databases">
        <title>Genome sequence of cellulolytic Lachnospiraceae bacterium XHS1971 isolated from hotspring sediment.</title>
        <authorList>
            <person name="Vasudevan G."/>
            <person name="Joshi A.J."/>
            <person name="Hivarkar S."/>
            <person name="Lanjekar V.B."/>
            <person name="Dhakephalkar P.K."/>
            <person name="Dagar S."/>
        </authorList>
    </citation>
    <scope>NUCLEOTIDE SEQUENCE</scope>
    <source>
        <strain evidence="1">XHS1971</strain>
    </source>
</reference>
<dbReference type="Proteomes" id="UP000224460">
    <property type="component" value="Unassembled WGS sequence"/>
</dbReference>
<protein>
    <submittedName>
        <fullName evidence="1">Uncharacterized protein</fullName>
    </submittedName>
</protein>
<evidence type="ECO:0000313" key="2">
    <source>
        <dbReference type="Proteomes" id="UP000224460"/>
    </source>
</evidence>
<proteinExistence type="predicted"/>
<comment type="caution">
    <text evidence="1">The sequence shown here is derived from an EMBL/GenBank/DDBJ whole genome shotgun (WGS) entry which is preliminary data.</text>
</comment>
<organism evidence="1 2">
    <name type="scientific">Sporanaerobium hydrogeniformans</name>
    <dbReference type="NCBI Taxonomy" id="3072179"/>
    <lineage>
        <taxon>Bacteria</taxon>
        <taxon>Bacillati</taxon>
        <taxon>Bacillota</taxon>
        <taxon>Clostridia</taxon>
        <taxon>Lachnospirales</taxon>
        <taxon>Lachnospiraceae</taxon>
        <taxon>Sporanaerobium</taxon>
    </lineage>
</organism>
<name>A0AC61DEC8_9FIRM</name>
<accession>A0AC61DEC8</accession>
<sequence length="412" mass="47113">MKLPKPLLILSFVLFTLLPISSFASTFYIPQLEESFYWEDEHQVIAHALGRIDGINYTNCLEAFKQNYEKGFRVFEVDMALSTDDQLVFLHDWNTFWGLTIGKGILGGATSFERYNAQQIQGKYTTLSVFDLLTLLKNHSDMYLVTDTKTIEPELFKLQMRRLLEAAQQIDSTIIDRLIIQVYDEATATALEEVYPFKNVIYTLYTSPDRYDAQKVKATLLKHNYRVLTMPSSLVNDALLKMAQECNVKVFTHTVNTTDEVVKQQAKGIYGFYTDWLMPSTITYANHPLLSQNVSLRINDHFVSTPVPAYISEGTTFIPLHLIPEHLDIILYYEPQTKKITLKGEHVLELTLDSTLAYVDGFPTTLTLAPFILEGTTMVPIRFIAEALNLQVDWDEAQKVISIRSATYIPLF</sequence>
<gene>
    <name evidence="1" type="ORF">CS063_07020</name>
</gene>
<keyword evidence="2" id="KW-1185">Reference proteome</keyword>
<dbReference type="EMBL" id="PEDL01000005">
    <property type="protein sequence ID" value="PHV71076.1"/>
    <property type="molecule type" value="Genomic_DNA"/>
</dbReference>
<evidence type="ECO:0000313" key="1">
    <source>
        <dbReference type="EMBL" id="PHV71076.1"/>
    </source>
</evidence>